<feature type="domain" description="PKS/mFAS DH" evidence="9">
    <location>
        <begin position="1917"/>
        <end position="2190"/>
    </location>
</feature>
<evidence type="ECO:0000313" key="10">
    <source>
        <dbReference type="EMBL" id="QXJ26129.1"/>
    </source>
</evidence>
<dbReference type="EMBL" id="CP059572">
    <property type="protein sequence ID" value="QXJ26129.1"/>
    <property type="molecule type" value="Genomic_DNA"/>
</dbReference>
<dbReference type="Pfam" id="PF00550">
    <property type="entry name" value="PP-binding"/>
    <property type="match status" value="2"/>
</dbReference>
<feature type="active site" description="Proton acceptor; for dehydratase activity" evidence="5">
    <location>
        <position position="1947"/>
    </location>
</feature>
<dbReference type="GO" id="GO:0016746">
    <property type="term" value="F:acyltransferase activity"/>
    <property type="evidence" value="ECO:0007669"/>
    <property type="project" value="UniProtKB-KW"/>
</dbReference>
<evidence type="ECO:0000256" key="5">
    <source>
        <dbReference type="PROSITE-ProRule" id="PRU01363"/>
    </source>
</evidence>
<evidence type="ECO:0000313" key="11">
    <source>
        <dbReference type="Proteomes" id="UP001049518"/>
    </source>
</evidence>
<feature type="region of interest" description="N-terminal hotdog fold" evidence="5">
    <location>
        <begin position="1917"/>
        <end position="2038"/>
    </location>
</feature>
<evidence type="ECO:0000256" key="2">
    <source>
        <dbReference type="ARBA" id="ARBA00022553"/>
    </source>
</evidence>
<accession>A0ABX8R4Y7</accession>
<dbReference type="InterPro" id="IPR006162">
    <property type="entry name" value="Ppantetheine_attach_site"/>
</dbReference>
<dbReference type="Proteomes" id="UP001049518">
    <property type="component" value="Chromosome"/>
</dbReference>
<dbReference type="Gene3D" id="3.40.366.10">
    <property type="entry name" value="Malonyl-Coenzyme A Acyl Carrier Protein, domain 2"/>
    <property type="match status" value="2"/>
</dbReference>
<evidence type="ECO:0000259" key="9">
    <source>
        <dbReference type="PROSITE" id="PS52019"/>
    </source>
</evidence>
<protein>
    <submittedName>
        <fullName evidence="10">Acyltransferase domain-containing protein</fullName>
    </submittedName>
</protein>
<dbReference type="InterPro" id="IPR036736">
    <property type="entry name" value="ACP-like_sf"/>
</dbReference>
<keyword evidence="4 10" id="KW-0012">Acyltransferase</keyword>
<dbReference type="InterPro" id="IPR049551">
    <property type="entry name" value="PKS_DH_C"/>
</dbReference>
<dbReference type="SUPFAM" id="SSF52151">
    <property type="entry name" value="FabD/lysophospholipase-like"/>
    <property type="match status" value="2"/>
</dbReference>
<dbReference type="InterPro" id="IPR016035">
    <property type="entry name" value="Acyl_Trfase/lysoPLipase"/>
</dbReference>
<dbReference type="InterPro" id="IPR049900">
    <property type="entry name" value="PKS_mFAS_DH"/>
</dbReference>
<dbReference type="SUPFAM" id="SSF47336">
    <property type="entry name" value="ACP-like"/>
    <property type="match status" value="2"/>
</dbReference>
<dbReference type="InterPro" id="IPR020806">
    <property type="entry name" value="PKS_PP-bd"/>
</dbReference>
<dbReference type="PANTHER" id="PTHR43775:SF51">
    <property type="entry name" value="INACTIVE PHENOLPHTHIOCEROL SYNTHESIS POLYKETIDE SYNTHASE TYPE I PKS1-RELATED"/>
    <property type="match status" value="1"/>
</dbReference>
<feature type="domain" description="Ketosynthase family 3 (KS3)" evidence="8">
    <location>
        <begin position="3"/>
        <end position="419"/>
    </location>
</feature>
<dbReference type="SMART" id="SM01294">
    <property type="entry name" value="PKS_PP_betabranch"/>
    <property type="match status" value="2"/>
</dbReference>
<dbReference type="InterPro" id="IPR018201">
    <property type="entry name" value="Ketoacyl_synth_AS"/>
</dbReference>
<dbReference type="InterPro" id="IPR016036">
    <property type="entry name" value="Malonyl_transacylase_ACP-bd"/>
</dbReference>
<dbReference type="SMART" id="SM00825">
    <property type="entry name" value="PKS_KS"/>
    <property type="match status" value="2"/>
</dbReference>
<dbReference type="CDD" id="cd00833">
    <property type="entry name" value="PKS"/>
    <property type="match status" value="2"/>
</dbReference>
<dbReference type="PROSITE" id="PS50075">
    <property type="entry name" value="CARRIER"/>
    <property type="match status" value="2"/>
</dbReference>
<feature type="region of interest" description="C-terminal hotdog fold" evidence="5">
    <location>
        <begin position="2051"/>
        <end position="2190"/>
    </location>
</feature>
<organism evidence="10 11">
    <name type="scientific">Actinomadura graeca</name>
    <dbReference type="NCBI Taxonomy" id="2750812"/>
    <lineage>
        <taxon>Bacteria</taxon>
        <taxon>Bacillati</taxon>
        <taxon>Actinomycetota</taxon>
        <taxon>Actinomycetes</taxon>
        <taxon>Streptosporangiales</taxon>
        <taxon>Thermomonosporaceae</taxon>
        <taxon>Actinomadura</taxon>
    </lineage>
</organism>
<keyword evidence="2" id="KW-0597">Phosphoprotein</keyword>
<dbReference type="InterPro" id="IPR032821">
    <property type="entry name" value="PKS_assoc"/>
</dbReference>
<dbReference type="Pfam" id="PF21089">
    <property type="entry name" value="PKS_DH_N"/>
    <property type="match status" value="1"/>
</dbReference>
<evidence type="ECO:0000256" key="3">
    <source>
        <dbReference type="ARBA" id="ARBA00022679"/>
    </source>
</evidence>
<dbReference type="PROSITE" id="PS00606">
    <property type="entry name" value="KS3_1"/>
    <property type="match status" value="1"/>
</dbReference>
<reference evidence="10" key="1">
    <citation type="submission" date="2020-07" db="EMBL/GenBank/DDBJ databases">
        <authorList>
            <person name="Tarantini F.S."/>
            <person name="Hong K.W."/>
            <person name="Chan K.G."/>
        </authorList>
    </citation>
    <scope>NUCLEOTIDE SEQUENCE</scope>
    <source>
        <strain evidence="10">32-07</strain>
    </source>
</reference>
<dbReference type="PROSITE" id="PS52019">
    <property type="entry name" value="PKS_MFAS_DH"/>
    <property type="match status" value="1"/>
</dbReference>
<keyword evidence="1" id="KW-0596">Phosphopantetheine</keyword>
<dbReference type="PROSITE" id="PS00012">
    <property type="entry name" value="PHOSPHOPANTETHEINE"/>
    <property type="match status" value="1"/>
</dbReference>
<dbReference type="InterPro" id="IPR009081">
    <property type="entry name" value="PP-bd_ACP"/>
</dbReference>
<dbReference type="Gene3D" id="1.10.1200.10">
    <property type="entry name" value="ACP-like"/>
    <property type="match status" value="2"/>
</dbReference>
<dbReference type="Pfam" id="PF14765">
    <property type="entry name" value="PS-DH"/>
    <property type="match status" value="1"/>
</dbReference>
<dbReference type="SUPFAM" id="SSF53901">
    <property type="entry name" value="Thiolase-like"/>
    <property type="match status" value="2"/>
</dbReference>
<evidence type="ECO:0000259" key="7">
    <source>
        <dbReference type="PROSITE" id="PS50075"/>
    </source>
</evidence>
<dbReference type="InterPro" id="IPR042104">
    <property type="entry name" value="PKS_dehydratase_sf"/>
</dbReference>
<dbReference type="Pfam" id="PF16197">
    <property type="entry name" value="KAsynt_C_assoc"/>
    <property type="match status" value="2"/>
</dbReference>
<dbReference type="InterPro" id="IPR020841">
    <property type="entry name" value="PKS_Beta-ketoAc_synthase_dom"/>
</dbReference>
<evidence type="ECO:0000256" key="1">
    <source>
        <dbReference type="ARBA" id="ARBA00022450"/>
    </source>
</evidence>
<dbReference type="SUPFAM" id="SSF55048">
    <property type="entry name" value="Probable ACP-binding domain of malonyl-CoA ACP transacylase"/>
    <property type="match status" value="2"/>
</dbReference>
<dbReference type="InterPro" id="IPR020807">
    <property type="entry name" value="PKS_DH"/>
</dbReference>
<dbReference type="SMART" id="SM00826">
    <property type="entry name" value="PKS_DH"/>
    <property type="match status" value="1"/>
</dbReference>
<feature type="domain" description="Carrier" evidence="7">
    <location>
        <begin position="919"/>
        <end position="994"/>
    </location>
</feature>
<keyword evidence="11" id="KW-1185">Reference proteome</keyword>
<dbReference type="Pfam" id="PF00109">
    <property type="entry name" value="ketoacyl-synt"/>
    <property type="match status" value="2"/>
</dbReference>
<proteinExistence type="predicted"/>
<dbReference type="PROSITE" id="PS52004">
    <property type="entry name" value="KS3_2"/>
    <property type="match status" value="2"/>
</dbReference>
<dbReference type="InterPro" id="IPR014030">
    <property type="entry name" value="Ketoacyl_synth_N"/>
</dbReference>
<dbReference type="Pfam" id="PF00698">
    <property type="entry name" value="Acyl_transf_1"/>
    <property type="match status" value="2"/>
</dbReference>
<sequence>MAGISIAVVGLSCRLPGAADPDAFWRLLGEGRDAIGPMPSDRRRAGRSGPPPRGGFLDSVDTFDAAFFGITPREAAAMDPQQRLMLELAWEALEDAGIRPDALAGSRTGVFAAAIWDEYASILLRNGTAAGNRYAMTGVHRSIIANRVSYTLGLRGPSLTVDTAQSSSLVAVHTACESLRRGECDAALAGGVNLILGEDSMDAAAAQFGGLSPDGRCHTFDARANGFVRGEGGGAVLLKRLDTALRDGDRVYCVIRGGAVNNDGATDGLTAPGRRAQEEVLRLAYRNAGVPPAEVQYVELHGTGTPVGDPVEAAALGEVLGRPGPGSDPTRVGSVKTNVGHLEGAAGITGLLKVILSMAHRRLPPSLNFTTPNPRIPLGRLGLRVQRETTGWPDPGRPLVAGVSAFGMGGTNCHLVLTEAPAQVPPEASPDAPPIVPWTISGATPDALRAQAGRLHAHVTADPDADLADVGHALATTRTAHAHRAVVLGGGRATLLGRLDAVARDDEEPGVIRGEATGGGVAVLFSGQGSQRPGMGRELHAAYPAFADALDEACAALDPHLDRPLRPMMFAVPSDHTAPSDRTAPLDQTAYTQPALFAIEVALYRLAERWGLRPGHLMGHSVGEIAAVHVSGALGLSDAATLAAARGRLMQAVTAAGAMAAWQATEEEAAEAVAGTGGRVGIAAVNGPSAVVVSGDRDAVREATRAWRDGGRRTRLLRTSHAFHSPHMDGVLDALRDVAAGLPFAAPRIPVISNVTGRPLTAGELADPGYWAEHARRAVRFMDGVRWMRGEGVSTFVELGPDAVLTAMARECLAETHDEGGPRPAVLAVLRRDRHEAETFVTAMAGVHVRGAALGWEHAFGAGPRRRVPLPTYAFQRRRHWAGEPADVAGTEPAAPESAIPAARPVLLPAGLGDAERRRVLADTVRKQTALVLGHAGADAIDPGTSFKALGFDSVAAAELSERLGAATGLPLAATLTFDHPTPAAVTDHLRALLLDDDPAAPPAPLDRPRTAADADEPIAIVGMACRYPGGVASPEDLWDLVSGGIDAVGEFPRDRGWDLAGLFSGAPGATGTSHTREGGFLYDADRFDAGFFGISPREALAMDPQQRLLLETAWEAFERAGIGATALRRSLTGVFVGATAQDYGPRLHEAPDGLDGHLLTGTTPSVAAGRVAFTFGLEGPALTVDTACSSSLVAIHLACRSLRQGESALALAGGATVLATPGMFTEFSRQGGLAVDGRCKAFAAGADGTGWSEGVGLVLLERLSDARRNGRRVLAVVRGSAVNQDGASNGLSAPNGPSQQRVIGQALADARLSASDVDAVEAHGTGTRLGDPIEAQALLAAYGQGRGDGGPLWLGSVKSNIGHAQAAAGVAGVIKMVMAMRHGMLPASLHIDEPTPHVDWDAGAVRLLTESVEWSGEGRPRRAGVSSFGISGTNAHLIVEEAPAPSEKLRPVAEASVVPWVLSARSEQALRGQARALAQYVESAPEPSPEEIGWSLVSARSVFEHRAVVVGGWDVLCGGVAGLGGGGVGGSVVSGRVLGGGSGSGGGGVVLVFGGQGSQWVGMGAGLLGSSAVFAGRVGECERALAPYVDWSLSEVLRGGVSAADLGRVDVVQPVLWAVMVSLAAVWEGFGVRPAAVVGHSQGEIAAACVAGALTLEDAARIVAVRARALRRLSGRGAMASLGVSAAEAERLAEGAEGVVVAAVNGPSSTVVSGPPDEVRSVVAAVRGGGWRARLVDVDYASHGPQVDEITGELLRDLAGVEPVDGGVAFFSSVTGGRFDPGGLDAGYWVSNLREPVRFAEAIEALLAEGHRVFIESSPHPVLTVGMSECFERAGVTAAAVPTLRRDEGDLTRVGLSLAEAFVAGADVDWRPWFPADPRPETVDLPTYAFQRQRFWLTGSDGGSDMGASGLRPTGHPLLPAAIDLADGELTLTGRISADSGPCLAHSVAGTSLVPGSVLVEWALRAADECGSEAVRELMFQEPLVLPGSGALLIRVAVDTAGPGDEREVRIHSRPAGEDSAWTCHAVGVLGPHAEDEPGTLDGAWPPAGAEPVELGDFYERAEAAGYAYGPASRGLRALWRHGDDLLAEVALPGDAEAPAAYGIHPVLLDAALHPALLDDRFTPPDGHVWVPFTWAGVSLWAGEATTARVRLSIQGEGVLEAVMADALGAPVLTAESVVLRPVPADRLREAGTRAADPSRGARDGSVRSNGSTRRRRAGGGADGGQGDWAAGLAGLAPDERRRTVMDLVRGHSAAVLGHADAAAIRPDATFKDLGLGSVTAVELRGRLATATGLRLPTALVFRHPTPQDVAAELLRRLAPGGGEAPAGRDAAEPLLTEVARLETALAGADVGDGERGAVTARLEELLAKWKQAPGSEDEGGAVDRLRAASAEQVLDFIDNELGVS</sequence>
<dbReference type="InterPro" id="IPR049552">
    <property type="entry name" value="PKS_DH_N"/>
</dbReference>
<feature type="region of interest" description="Disordered" evidence="6">
    <location>
        <begin position="35"/>
        <end position="55"/>
    </location>
</feature>
<dbReference type="SMART" id="SM00827">
    <property type="entry name" value="PKS_AT"/>
    <property type="match status" value="2"/>
</dbReference>
<feature type="domain" description="Ketosynthase family 3 (KS3)" evidence="8">
    <location>
        <begin position="1016"/>
        <end position="1442"/>
    </location>
</feature>
<dbReference type="SMART" id="SM00823">
    <property type="entry name" value="PKS_PP"/>
    <property type="match status" value="2"/>
</dbReference>
<dbReference type="Pfam" id="PF02801">
    <property type="entry name" value="Ketoacyl-synt_C"/>
    <property type="match status" value="2"/>
</dbReference>
<dbReference type="RefSeq" id="WP_273699978.1">
    <property type="nucleotide sequence ID" value="NZ_CP059572.1"/>
</dbReference>
<dbReference type="InterPro" id="IPR001227">
    <property type="entry name" value="Ac_transferase_dom_sf"/>
</dbReference>
<name>A0ABX8R4Y7_9ACTN</name>
<dbReference type="InterPro" id="IPR014043">
    <property type="entry name" value="Acyl_transferase_dom"/>
</dbReference>
<evidence type="ECO:0000256" key="6">
    <source>
        <dbReference type="SAM" id="MobiDB-lite"/>
    </source>
</evidence>
<dbReference type="InterPro" id="IPR014031">
    <property type="entry name" value="Ketoacyl_synth_C"/>
</dbReference>
<keyword evidence="3" id="KW-0808">Transferase</keyword>
<gene>
    <name evidence="10" type="ORF">AGRA3207_007736</name>
</gene>
<feature type="active site" description="Proton donor; for dehydratase activity" evidence="5">
    <location>
        <position position="2111"/>
    </location>
</feature>
<evidence type="ECO:0000259" key="8">
    <source>
        <dbReference type="PROSITE" id="PS52004"/>
    </source>
</evidence>
<dbReference type="Gene3D" id="3.40.47.10">
    <property type="match status" value="2"/>
</dbReference>
<dbReference type="InterPro" id="IPR050091">
    <property type="entry name" value="PKS_NRPS_Biosynth_Enz"/>
</dbReference>
<feature type="region of interest" description="Disordered" evidence="6">
    <location>
        <begin position="2190"/>
        <end position="2233"/>
    </location>
</feature>
<evidence type="ECO:0000256" key="4">
    <source>
        <dbReference type="ARBA" id="ARBA00023315"/>
    </source>
</evidence>
<dbReference type="Gene3D" id="3.30.70.3290">
    <property type="match status" value="2"/>
</dbReference>
<feature type="domain" description="Carrier" evidence="7">
    <location>
        <begin position="2244"/>
        <end position="2319"/>
    </location>
</feature>
<dbReference type="InterPro" id="IPR016039">
    <property type="entry name" value="Thiolase-like"/>
</dbReference>
<dbReference type="PANTHER" id="PTHR43775">
    <property type="entry name" value="FATTY ACID SYNTHASE"/>
    <property type="match status" value="1"/>
</dbReference>
<dbReference type="Gene3D" id="3.10.129.110">
    <property type="entry name" value="Polyketide synthase dehydratase"/>
    <property type="match status" value="1"/>
</dbReference>